<dbReference type="Proteomes" id="UP000249396">
    <property type="component" value="Unassembled WGS sequence"/>
</dbReference>
<evidence type="ECO:0000313" key="3">
    <source>
        <dbReference type="EMBL" id="PZN83586.1"/>
    </source>
</evidence>
<dbReference type="Pfam" id="PF00589">
    <property type="entry name" value="Phage_integrase"/>
    <property type="match status" value="1"/>
</dbReference>
<dbReference type="InterPro" id="IPR011010">
    <property type="entry name" value="DNA_brk_join_enz"/>
</dbReference>
<organism evidence="3 4">
    <name type="scientific">Candidatus Methylumidiphilus alinenensis</name>
    <dbReference type="NCBI Taxonomy" id="2202197"/>
    <lineage>
        <taxon>Bacteria</taxon>
        <taxon>Pseudomonadati</taxon>
        <taxon>Pseudomonadota</taxon>
        <taxon>Gammaproteobacteria</taxon>
        <taxon>Methylococcales</taxon>
        <taxon>Candidatus Methylumidiphilus</taxon>
    </lineage>
</organism>
<evidence type="ECO:0000313" key="4">
    <source>
        <dbReference type="Proteomes" id="UP000249396"/>
    </source>
</evidence>
<name>A0A2W4RM69_9GAMM</name>
<proteinExistence type="predicted"/>
<dbReference type="AlphaFoldDB" id="A0A2W4RM69"/>
<gene>
    <name evidence="3" type="ORF">DM484_04110</name>
</gene>
<dbReference type="InterPro" id="IPR002104">
    <property type="entry name" value="Integrase_catalytic"/>
</dbReference>
<dbReference type="GO" id="GO:0015074">
    <property type="term" value="P:DNA integration"/>
    <property type="evidence" value="ECO:0007669"/>
    <property type="project" value="InterPro"/>
</dbReference>
<dbReference type="EMBL" id="QJPH01000183">
    <property type="protein sequence ID" value="PZN83586.1"/>
    <property type="molecule type" value="Genomic_DNA"/>
</dbReference>
<comment type="caution">
    <text evidence="3">The sequence shown here is derived from an EMBL/GenBank/DDBJ whole genome shotgun (WGS) entry which is preliminary data.</text>
</comment>
<evidence type="ECO:0000259" key="2">
    <source>
        <dbReference type="Pfam" id="PF00589"/>
    </source>
</evidence>
<feature type="domain" description="Tyr recombinase" evidence="2">
    <location>
        <begin position="16"/>
        <end position="86"/>
    </location>
</feature>
<keyword evidence="1" id="KW-0233">DNA recombination</keyword>
<dbReference type="GO" id="GO:0006310">
    <property type="term" value="P:DNA recombination"/>
    <property type="evidence" value="ECO:0007669"/>
    <property type="project" value="UniProtKB-KW"/>
</dbReference>
<reference evidence="3 4" key="1">
    <citation type="journal article" date="2018" name="Aquat. Microb. Ecol.">
        <title>Gammaproteobacterial methanotrophs dominate.</title>
        <authorList>
            <person name="Rissanen A.J."/>
            <person name="Saarenheimo J."/>
            <person name="Tiirola M."/>
            <person name="Peura S."/>
            <person name="Aalto S.L."/>
            <person name="Karvinen A."/>
            <person name="Nykanen H."/>
        </authorList>
    </citation>
    <scope>NUCLEOTIDE SEQUENCE [LARGE SCALE GENOMIC DNA]</scope>
    <source>
        <strain evidence="3">AMbin10</strain>
    </source>
</reference>
<dbReference type="GO" id="GO:0003677">
    <property type="term" value="F:DNA binding"/>
    <property type="evidence" value="ECO:0007669"/>
    <property type="project" value="InterPro"/>
</dbReference>
<dbReference type="InterPro" id="IPR013762">
    <property type="entry name" value="Integrase-like_cat_sf"/>
</dbReference>
<protein>
    <recommendedName>
        <fullName evidence="2">Tyr recombinase domain-containing protein</fullName>
    </recommendedName>
</protein>
<dbReference type="Gene3D" id="1.10.443.10">
    <property type="entry name" value="Intergrase catalytic core"/>
    <property type="match status" value="1"/>
</dbReference>
<evidence type="ECO:0000256" key="1">
    <source>
        <dbReference type="ARBA" id="ARBA00023172"/>
    </source>
</evidence>
<dbReference type="SUPFAM" id="SSF56349">
    <property type="entry name" value="DNA breaking-rejoining enzymes"/>
    <property type="match status" value="1"/>
</dbReference>
<accession>A0A2W4RM69</accession>
<sequence>MARRVGGAPQGVKHLEFVFTYHGEPICRMLNTGWKKARKETALDVRVHDLRHTFGMRLGAAGVGFEDRQDLLRHKSNRITTHYSKAEIRNLLDALDSICNREEKPEIVLIRRVVNQ</sequence>
<dbReference type="CDD" id="cd00397">
    <property type="entry name" value="DNA_BRE_C"/>
    <property type="match status" value="1"/>
</dbReference>